<name>A0A9Q4KSK7_9EURY</name>
<dbReference type="InterPro" id="IPR002809">
    <property type="entry name" value="EMC3/TMCO1"/>
</dbReference>
<dbReference type="SMART" id="SM01415">
    <property type="entry name" value="DUF106"/>
    <property type="match status" value="1"/>
</dbReference>
<keyword evidence="5" id="KW-0175">Coiled coil</keyword>
<evidence type="ECO:0000313" key="7">
    <source>
        <dbReference type="EMBL" id="MDE4907814.1"/>
    </source>
</evidence>
<evidence type="ECO:0000256" key="1">
    <source>
        <dbReference type="ARBA" id="ARBA00004141"/>
    </source>
</evidence>
<organism evidence="7 8">
    <name type="scientific">Methanogenium marinum</name>
    <dbReference type="NCBI Taxonomy" id="348610"/>
    <lineage>
        <taxon>Archaea</taxon>
        <taxon>Methanobacteriati</taxon>
        <taxon>Methanobacteriota</taxon>
        <taxon>Stenosarchaea group</taxon>
        <taxon>Methanomicrobia</taxon>
        <taxon>Methanomicrobiales</taxon>
        <taxon>Methanomicrobiaceae</taxon>
        <taxon>Methanogenium</taxon>
    </lineage>
</organism>
<gene>
    <name evidence="7" type="ORF">L0665_04205</name>
</gene>
<dbReference type="PANTHER" id="PTHR42198">
    <property type="entry name" value="INTEGRAL MEMBRANE PROTEIN"/>
    <property type="match status" value="1"/>
</dbReference>
<keyword evidence="8" id="KW-1185">Reference proteome</keyword>
<keyword evidence="2 6" id="KW-0812">Transmembrane</keyword>
<evidence type="ECO:0000256" key="3">
    <source>
        <dbReference type="ARBA" id="ARBA00022989"/>
    </source>
</evidence>
<dbReference type="AlphaFoldDB" id="A0A9Q4KSK7"/>
<comment type="caution">
    <text evidence="7">The sequence shown here is derived from an EMBL/GenBank/DDBJ whole genome shotgun (WGS) entry which is preliminary data.</text>
</comment>
<evidence type="ECO:0000256" key="4">
    <source>
        <dbReference type="ARBA" id="ARBA00023136"/>
    </source>
</evidence>
<accession>A0A9Q4KSK7</accession>
<feature type="transmembrane region" description="Helical" evidence="6">
    <location>
        <begin position="127"/>
        <end position="146"/>
    </location>
</feature>
<feature type="transmembrane region" description="Helical" evidence="6">
    <location>
        <begin position="152"/>
        <end position="169"/>
    </location>
</feature>
<dbReference type="Pfam" id="PF01956">
    <property type="entry name" value="EMC3_TMCO1"/>
    <property type="match status" value="1"/>
</dbReference>
<keyword evidence="3 6" id="KW-1133">Transmembrane helix</keyword>
<keyword evidence="4 6" id="KW-0472">Membrane</keyword>
<protein>
    <submittedName>
        <fullName evidence="7">EMC3/TMCO1 family protein</fullName>
    </submittedName>
</protein>
<feature type="transmembrane region" description="Helical" evidence="6">
    <location>
        <begin position="47"/>
        <end position="66"/>
    </location>
</feature>
<reference evidence="7" key="1">
    <citation type="submission" date="2022-01" db="EMBL/GenBank/DDBJ databases">
        <title>Draft genome of Methanogenium marinum DSM 15558.</title>
        <authorList>
            <person name="Chen S.-C."/>
            <person name="You Y.-T."/>
        </authorList>
    </citation>
    <scope>NUCLEOTIDE SEQUENCE</scope>
    <source>
        <strain evidence="7">DSM 15558</strain>
    </source>
</reference>
<comment type="subcellular location">
    <subcellularLocation>
        <location evidence="1">Membrane</location>
        <topology evidence="1">Multi-pass membrane protein</topology>
    </subcellularLocation>
</comment>
<feature type="coiled-coil region" evidence="5">
    <location>
        <begin position="95"/>
        <end position="122"/>
    </location>
</feature>
<dbReference type="RefSeq" id="WP_274924460.1">
    <property type="nucleotide sequence ID" value="NZ_JAKELO010000002.1"/>
</dbReference>
<dbReference type="EMBL" id="JAKELO010000002">
    <property type="protein sequence ID" value="MDE4907814.1"/>
    <property type="molecule type" value="Genomic_DNA"/>
</dbReference>
<dbReference type="InterPro" id="IPR038978">
    <property type="entry name" value="MJ0935"/>
</dbReference>
<dbReference type="PANTHER" id="PTHR42198:SF1">
    <property type="entry name" value="INTEGRAL MEMBRANE PROTEIN"/>
    <property type="match status" value="1"/>
</dbReference>
<evidence type="ECO:0000256" key="5">
    <source>
        <dbReference type="SAM" id="Coils"/>
    </source>
</evidence>
<evidence type="ECO:0000313" key="8">
    <source>
        <dbReference type="Proteomes" id="UP001143747"/>
    </source>
</evidence>
<dbReference type="Proteomes" id="UP001143747">
    <property type="component" value="Unassembled WGS sequence"/>
</dbReference>
<feature type="transmembrane region" description="Helical" evidence="6">
    <location>
        <begin position="176"/>
        <end position="198"/>
    </location>
</feature>
<proteinExistence type="predicted"/>
<sequence>MTSFFIVMLIAMGAYSIPPVRDAIGYGANFIFGPMATIIGVTDNPNLWVIMILILASITGCYSSLLQKYTIDYEKMQVVQAKMKDFQKIYREAQLSGDEKQMKKLNDKRARMMEEQMQMSQEQFKPMGWILIVTVPIFIWMLWTIGNLQTSFDAGSIVAMPTIVFPYLGEIIINKIAFFLPAWILWYMICSICLSQVIRKALNIGGL</sequence>
<evidence type="ECO:0000256" key="2">
    <source>
        <dbReference type="ARBA" id="ARBA00022692"/>
    </source>
</evidence>
<evidence type="ECO:0000256" key="6">
    <source>
        <dbReference type="SAM" id="Phobius"/>
    </source>
</evidence>
<dbReference type="GO" id="GO:0016020">
    <property type="term" value="C:membrane"/>
    <property type="evidence" value="ECO:0007669"/>
    <property type="project" value="UniProtKB-SubCell"/>
</dbReference>